<dbReference type="GO" id="GO:0007165">
    <property type="term" value="P:signal transduction"/>
    <property type="evidence" value="ECO:0007669"/>
    <property type="project" value="InterPro"/>
</dbReference>
<dbReference type="AlphaFoldDB" id="A0A7X2IN15"/>
<dbReference type="Proteomes" id="UP000446768">
    <property type="component" value="Unassembled WGS sequence"/>
</dbReference>
<evidence type="ECO:0000259" key="1">
    <source>
        <dbReference type="PROSITE" id="PS50851"/>
    </source>
</evidence>
<gene>
    <name evidence="2" type="ORF">GJ700_12125</name>
</gene>
<evidence type="ECO:0000313" key="2">
    <source>
        <dbReference type="EMBL" id="MRV72458.1"/>
    </source>
</evidence>
<sequence>MKLLVFHIGPDRYGLPLRQILRVLPLMELKRVPLAPHAVAGLMNLHGQPVPVIDLARLAGYESSAENFDTRIVLADYSAPGGAIHALGLLAERVQGVQEISDKDWTDPGVRAAPFLGQVNGHAQAGGGAGMVQLVVLDRLLPADVRNALFPGEAA</sequence>
<dbReference type="RefSeq" id="WP_154374012.1">
    <property type="nucleotide sequence ID" value="NZ_WKJJ01000006.1"/>
</dbReference>
<organism evidence="2 3">
    <name type="scientific">Pseudoduganella rivuli</name>
    <dbReference type="NCBI Taxonomy" id="2666085"/>
    <lineage>
        <taxon>Bacteria</taxon>
        <taxon>Pseudomonadati</taxon>
        <taxon>Pseudomonadota</taxon>
        <taxon>Betaproteobacteria</taxon>
        <taxon>Burkholderiales</taxon>
        <taxon>Oxalobacteraceae</taxon>
        <taxon>Telluria group</taxon>
        <taxon>Pseudoduganella</taxon>
    </lineage>
</organism>
<dbReference type="EMBL" id="WKJJ01000006">
    <property type="protein sequence ID" value="MRV72458.1"/>
    <property type="molecule type" value="Genomic_DNA"/>
</dbReference>
<name>A0A7X2IN15_9BURK</name>
<proteinExistence type="predicted"/>
<dbReference type="Gene3D" id="2.40.50.180">
    <property type="entry name" value="CheA-289, Domain 4"/>
    <property type="match status" value="1"/>
</dbReference>
<protein>
    <submittedName>
        <fullName evidence="2">Chemotaxis protein CheW</fullName>
    </submittedName>
</protein>
<comment type="caution">
    <text evidence="2">The sequence shown here is derived from an EMBL/GenBank/DDBJ whole genome shotgun (WGS) entry which is preliminary data.</text>
</comment>
<dbReference type="GO" id="GO:0005829">
    <property type="term" value="C:cytosol"/>
    <property type="evidence" value="ECO:0007669"/>
    <property type="project" value="TreeGrafter"/>
</dbReference>
<dbReference type="PANTHER" id="PTHR22617">
    <property type="entry name" value="CHEMOTAXIS SENSOR HISTIDINE KINASE-RELATED"/>
    <property type="match status" value="1"/>
</dbReference>
<dbReference type="PROSITE" id="PS50851">
    <property type="entry name" value="CHEW"/>
    <property type="match status" value="1"/>
</dbReference>
<dbReference type="Gene3D" id="2.30.30.40">
    <property type="entry name" value="SH3 Domains"/>
    <property type="match status" value="1"/>
</dbReference>
<dbReference type="InterPro" id="IPR036061">
    <property type="entry name" value="CheW-like_dom_sf"/>
</dbReference>
<accession>A0A7X2IN15</accession>
<dbReference type="SUPFAM" id="SSF50341">
    <property type="entry name" value="CheW-like"/>
    <property type="match status" value="1"/>
</dbReference>
<dbReference type="SMART" id="SM00260">
    <property type="entry name" value="CheW"/>
    <property type="match status" value="1"/>
</dbReference>
<keyword evidence="3" id="KW-1185">Reference proteome</keyword>
<dbReference type="InterPro" id="IPR002545">
    <property type="entry name" value="CheW-lke_dom"/>
</dbReference>
<feature type="domain" description="CheW-like" evidence="1">
    <location>
        <begin position="1"/>
        <end position="146"/>
    </location>
</feature>
<dbReference type="Pfam" id="PF01584">
    <property type="entry name" value="CheW"/>
    <property type="match status" value="1"/>
</dbReference>
<reference evidence="2 3" key="1">
    <citation type="submission" date="2019-11" db="EMBL/GenBank/DDBJ databases">
        <title>Novel species isolated from a subtropical stream in China.</title>
        <authorList>
            <person name="Lu H."/>
        </authorList>
    </citation>
    <scope>NUCLEOTIDE SEQUENCE [LARGE SCALE GENOMIC DNA]</scope>
    <source>
        <strain evidence="2 3">FT92W</strain>
    </source>
</reference>
<dbReference type="InterPro" id="IPR039315">
    <property type="entry name" value="CheW"/>
</dbReference>
<dbReference type="GO" id="GO:0006935">
    <property type="term" value="P:chemotaxis"/>
    <property type="evidence" value="ECO:0007669"/>
    <property type="project" value="InterPro"/>
</dbReference>
<evidence type="ECO:0000313" key="3">
    <source>
        <dbReference type="Proteomes" id="UP000446768"/>
    </source>
</evidence>
<dbReference type="PANTHER" id="PTHR22617:SF43">
    <property type="entry name" value="PROTEIN PILI"/>
    <property type="match status" value="1"/>
</dbReference>